<keyword evidence="7 10" id="KW-0472">Membrane</keyword>
<name>A0A1F7FAN4_UNCRA</name>
<feature type="transmembrane region" description="Helical" evidence="10">
    <location>
        <begin position="80"/>
        <end position="103"/>
    </location>
</feature>
<dbReference type="GO" id="GO:0009425">
    <property type="term" value="C:bacterial-type flagellum basal body"/>
    <property type="evidence" value="ECO:0007669"/>
    <property type="project" value="UniProtKB-SubCell"/>
</dbReference>
<dbReference type="GO" id="GO:0044780">
    <property type="term" value="P:bacterial-type flagellum assembly"/>
    <property type="evidence" value="ECO:0007669"/>
    <property type="project" value="UniProtKB-UniRule"/>
</dbReference>
<reference evidence="11 12" key="1">
    <citation type="journal article" date="2016" name="Nat. Commun.">
        <title>Thousands of microbial genomes shed light on interconnected biogeochemical processes in an aquifer system.</title>
        <authorList>
            <person name="Anantharaman K."/>
            <person name="Brown C.T."/>
            <person name="Hug L.A."/>
            <person name="Sharon I."/>
            <person name="Castelle C.J."/>
            <person name="Probst A.J."/>
            <person name="Thomas B.C."/>
            <person name="Singh A."/>
            <person name="Wilkins M.J."/>
            <person name="Karaoz U."/>
            <person name="Brodie E.L."/>
            <person name="Williams K.H."/>
            <person name="Hubbard S.S."/>
            <person name="Banfield J.F."/>
        </authorList>
    </citation>
    <scope>NUCLEOTIDE SEQUENCE [LARGE SCALE GENOMIC DNA]</scope>
</reference>
<dbReference type="Proteomes" id="UP000179243">
    <property type="component" value="Unassembled WGS sequence"/>
</dbReference>
<evidence type="ECO:0000256" key="3">
    <source>
        <dbReference type="ARBA" id="ARBA00021717"/>
    </source>
</evidence>
<organism evidence="11 12">
    <name type="scientific">Candidatus Raymondbacteria bacterium RIFOXYD12_FULL_49_13</name>
    <dbReference type="NCBI Taxonomy" id="1817890"/>
    <lineage>
        <taxon>Bacteria</taxon>
        <taxon>Raymondiibacteriota</taxon>
    </lineage>
</organism>
<dbReference type="Pfam" id="PF01311">
    <property type="entry name" value="Bac_export_1"/>
    <property type="match status" value="1"/>
</dbReference>
<feature type="transmembrane region" description="Helical" evidence="10">
    <location>
        <begin position="181"/>
        <end position="203"/>
    </location>
</feature>
<evidence type="ECO:0000256" key="9">
    <source>
        <dbReference type="NCBIfam" id="TIGR01400"/>
    </source>
</evidence>
<evidence type="ECO:0000256" key="2">
    <source>
        <dbReference type="ARBA" id="ARBA00009772"/>
    </source>
</evidence>
<dbReference type="PANTHER" id="PTHR30065:SF1">
    <property type="entry name" value="SURFACE PRESENTATION OF ANTIGENS PROTEIN SPAR"/>
    <property type="match status" value="1"/>
</dbReference>
<keyword evidence="11" id="KW-0969">Cilium</keyword>
<keyword evidence="4 10" id="KW-1003">Cell membrane</keyword>
<comment type="caution">
    <text evidence="11">The sequence shown here is derived from an EMBL/GenBank/DDBJ whole genome shotgun (WGS) entry which is preliminary data.</text>
</comment>
<feature type="transmembrane region" description="Helical" evidence="10">
    <location>
        <begin position="12"/>
        <end position="32"/>
    </location>
</feature>
<feature type="transmembrane region" description="Helical" evidence="10">
    <location>
        <begin position="215"/>
        <end position="239"/>
    </location>
</feature>
<evidence type="ECO:0000256" key="4">
    <source>
        <dbReference type="ARBA" id="ARBA00022475"/>
    </source>
</evidence>
<feature type="transmembrane region" description="Helical" evidence="10">
    <location>
        <begin position="150"/>
        <end position="169"/>
    </location>
</feature>
<keyword evidence="11" id="KW-0966">Cell projection</keyword>
<evidence type="ECO:0000313" key="12">
    <source>
        <dbReference type="Proteomes" id="UP000179243"/>
    </source>
</evidence>
<comment type="function">
    <text evidence="1 10">Role in flagellar biosynthesis.</text>
</comment>
<keyword evidence="6 10" id="KW-1133">Transmembrane helix</keyword>
<sequence>MQNIGDLTVDQILCFLMAFIRIATMVAVFPVLGSRNAPVMVKAGLSLILAIILFPLIPTGVIELPTGLLSFSIVVAKEMLIGLILGYAGSLIFAVLNFAGRMLDQQMAFAMATMVDPVTDSPSTLIAQLNIILFSIIFLLIGGHHMFIEALAYSFTAINITNVHFAAGPTVAKLTQMTADIFVLGFRMASPVFVSLLITDISLGIIARTVPQMNVFIVGLPLKIGLGLVLLIICLPSFVNFFEGMVLQLKKDVYTLIQFMT</sequence>
<gene>
    <name evidence="11" type="ORF">A2519_02000</name>
</gene>
<evidence type="ECO:0000256" key="8">
    <source>
        <dbReference type="ARBA" id="ARBA00023143"/>
    </source>
</evidence>
<dbReference type="InterPro" id="IPR006303">
    <property type="entry name" value="FliR"/>
</dbReference>
<keyword evidence="5 10" id="KW-0812">Transmembrane</keyword>
<dbReference type="AlphaFoldDB" id="A0A1F7FAN4"/>
<accession>A0A1F7FAN4</accession>
<keyword evidence="8 10" id="KW-0975">Bacterial flagellum</keyword>
<dbReference type="InterPro" id="IPR002010">
    <property type="entry name" value="T3SS_IM_R"/>
</dbReference>
<keyword evidence="11" id="KW-0282">Flagellum</keyword>
<evidence type="ECO:0000256" key="1">
    <source>
        <dbReference type="ARBA" id="ARBA00002578"/>
    </source>
</evidence>
<evidence type="ECO:0000313" key="11">
    <source>
        <dbReference type="EMBL" id="OGK03744.1"/>
    </source>
</evidence>
<comment type="subcellular location">
    <subcellularLocation>
        <location evidence="10">Cell membrane</location>
        <topology evidence="10">Multi-pass membrane protein</topology>
    </subcellularLocation>
    <subcellularLocation>
        <location evidence="10">Bacterial flagellum basal body</location>
    </subcellularLocation>
</comment>
<protein>
    <recommendedName>
        <fullName evidence="3 9">Flagellar biosynthetic protein FliR</fullName>
    </recommendedName>
</protein>
<evidence type="ECO:0000256" key="10">
    <source>
        <dbReference type="RuleBase" id="RU362071"/>
    </source>
</evidence>
<comment type="similarity">
    <text evidence="2 10">Belongs to the FliR/MopE/SpaR family.</text>
</comment>
<dbReference type="EMBL" id="MFYX01000083">
    <property type="protein sequence ID" value="OGK03744.1"/>
    <property type="molecule type" value="Genomic_DNA"/>
</dbReference>
<feature type="transmembrane region" description="Helical" evidence="10">
    <location>
        <begin position="123"/>
        <end position="143"/>
    </location>
</feature>
<dbReference type="GO" id="GO:0006605">
    <property type="term" value="P:protein targeting"/>
    <property type="evidence" value="ECO:0007669"/>
    <property type="project" value="UniProtKB-UniRule"/>
</dbReference>
<proteinExistence type="inferred from homology"/>
<evidence type="ECO:0000256" key="5">
    <source>
        <dbReference type="ARBA" id="ARBA00022692"/>
    </source>
</evidence>
<evidence type="ECO:0000256" key="7">
    <source>
        <dbReference type="ARBA" id="ARBA00023136"/>
    </source>
</evidence>
<dbReference type="PANTHER" id="PTHR30065">
    <property type="entry name" value="FLAGELLAR BIOSYNTHETIC PROTEIN FLIR"/>
    <property type="match status" value="1"/>
</dbReference>
<feature type="transmembrane region" description="Helical" evidence="10">
    <location>
        <begin position="44"/>
        <end position="68"/>
    </location>
</feature>
<dbReference type="NCBIfam" id="TIGR01400">
    <property type="entry name" value="fliR"/>
    <property type="match status" value="1"/>
</dbReference>
<evidence type="ECO:0000256" key="6">
    <source>
        <dbReference type="ARBA" id="ARBA00022989"/>
    </source>
</evidence>
<dbReference type="PRINTS" id="PR00953">
    <property type="entry name" value="TYPE3IMRPROT"/>
</dbReference>
<dbReference type="GO" id="GO:0005886">
    <property type="term" value="C:plasma membrane"/>
    <property type="evidence" value="ECO:0007669"/>
    <property type="project" value="UniProtKB-SubCell"/>
</dbReference>